<keyword evidence="7 12" id="KW-0418">Kinase</keyword>
<dbReference type="InterPro" id="IPR003661">
    <property type="entry name" value="HisK_dim/P_dom"/>
</dbReference>
<sequence>MTNSKYVQSSKRCNFVFSTIFLLLVLGYAGMVAFLEGGHPGLTELTVLFVSCMLILGGLWNWTLRQQITSFMDSVDEMVDRAIHGREKMTHFDETSLSSLEHKLWRYIEINKANEQNLETEKNTIKELISDISHQTKTPLSSIMMYSQLLAETPELSGNTRLLLNEIESQSEKLEWLITSLVKLSRLETGMITLQSTVSPVIETITRAVSHIYTRAESKGIGIQIECDPLTRARHDHKWTSEALFNLLENAVKYTEAGGSIMIVAESNEMFTRIDISDTGMGIRKDELEHIFKRFYRGYSARDYEGIGIGLYLTHKIVSIQGGFITAASEVGKGTKLVVFLPQI</sequence>
<dbReference type="SUPFAM" id="SSF47384">
    <property type="entry name" value="Homodimeric domain of signal transducing histidine kinase"/>
    <property type="match status" value="1"/>
</dbReference>
<evidence type="ECO:0000256" key="1">
    <source>
        <dbReference type="ARBA" id="ARBA00000085"/>
    </source>
</evidence>
<dbReference type="Pfam" id="PF02518">
    <property type="entry name" value="HATPase_c"/>
    <property type="match status" value="1"/>
</dbReference>
<dbReference type="Proteomes" id="UP000182783">
    <property type="component" value="Unassembled WGS sequence"/>
</dbReference>
<keyword evidence="10" id="KW-0472">Membrane</keyword>
<dbReference type="PANTHER" id="PTHR45453">
    <property type="entry name" value="PHOSPHATE REGULON SENSOR PROTEIN PHOR"/>
    <property type="match status" value="1"/>
</dbReference>
<dbReference type="EMBL" id="FNGM01000009">
    <property type="protein sequence ID" value="SDM15543.1"/>
    <property type="molecule type" value="Genomic_DNA"/>
</dbReference>
<dbReference type="CDD" id="cd00082">
    <property type="entry name" value="HisKA"/>
    <property type="match status" value="1"/>
</dbReference>
<gene>
    <name evidence="12" type="ORF">SAMN05216191_109173</name>
</gene>
<evidence type="ECO:0000256" key="8">
    <source>
        <dbReference type="ARBA" id="ARBA00022840"/>
    </source>
</evidence>
<dbReference type="PANTHER" id="PTHR45453:SF1">
    <property type="entry name" value="PHOSPHATE REGULON SENSOR PROTEIN PHOR"/>
    <property type="match status" value="1"/>
</dbReference>
<dbReference type="CDD" id="cd00075">
    <property type="entry name" value="HATPase"/>
    <property type="match status" value="1"/>
</dbReference>
<keyword evidence="10" id="KW-0812">Transmembrane</keyword>
<proteinExistence type="predicted"/>
<dbReference type="GO" id="GO:0004721">
    <property type="term" value="F:phosphoprotein phosphatase activity"/>
    <property type="evidence" value="ECO:0007669"/>
    <property type="project" value="TreeGrafter"/>
</dbReference>
<dbReference type="Pfam" id="PF00512">
    <property type="entry name" value="HisKA"/>
    <property type="match status" value="1"/>
</dbReference>
<dbReference type="SMART" id="SM00388">
    <property type="entry name" value="HisKA"/>
    <property type="match status" value="1"/>
</dbReference>
<dbReference type="GO" id="GO:0005886">
    <property type="term" value="C:plasma membrane"/>
    <property type="evidence" value="ECO:0007669"/>
    <property type="project" value="UniProtKB-SubCell"/>
</dbReference>
<name>A0A1G9QX60_9BACL</name>
<dbReference type="FunFam" id="3.30.565.10:FF:000006">
    <property type="entry name" value="Sensor histidine kinase WalK"/>
    <property type="match status" value="1"/>
</dbReference>
<keyword evidence="8" id="KW-0067">ATP-binding</keyword>
<dbReference type="GO" id="GO:0016036">
    <property type="term" value="P:cellular response to phosphate starvation"/>
    <property type="evidence" value="ECO:0007669"/>
    <property type="project" value="TreeGrafter"/>
</dbReference>
<evidence type="ECO:0000256" key="2">
    <source>
        <dbReference type="ARBA" id="ARBA00004651"/>
    </source>
</evidence>
<dbReference type="SMART" id="SM00387">
    <property type="entry name" value="HATPase_c"/>
    <property type="match status" value="1"/>
</dbReference>
<evidence type="ECO:0000256" key="3">
    <source>
        <dbReference type="ARBA" id="ARBA00012438"/>
    </source>
</evidence>
<dbReference type="InterPro" id="IPR036097">
    <property type="entry name" value="HisK_dim/P_sf"/>
</dbReference>
<dbReference type="InterPro" id="IPR004358">
    <property type="entry name" value="Sig_transdc_His_kin-like_C"/>
</dbReference>
<dbReference type="InterPro" id="IPR005467">
    <property type="entry name" value="His_kinase_dom"/>
</dbReference>
<dbReference type="RefSeq" id="WP_062521749.1">
    <property type="nucleotide sequence ID" value="NZ_CP048429.1"/>
</dbReference>
<feature type="domain" description="Histidine kinase" evidence="11">
    <location>
        <begin position="131"/>
        <end position="344"/>
    </location>
</feature>
<dbReference type="GO" id="GO:0005524">
    <property type="term" value="F:ATP binding"/>
    <property type="evidence" value="ECO:0007669"/>
    <property type="project" value="UniProtKB-KW"/>
</dbReference>
<dbReference type="OrthoDB" id="9773956at2"/>
<keyword evidence="9" id="KW-0902">Two-component regulatory system</keyword>
<evidence type="ECO:0000256" key="5">
    <source>
        <dbReference type="ARBA" id="ARBA00022679"/>
    </source>
</evidence>
<evidence type="ECO:0000256" key="9">
    <source>
        <dbReference type="ARBA" id="ARBA00023012"/>
    </source>
</evidence>
<dbReference type="GO" id="GO:0000155">
    <property type="term" value="F:phosphorelay sensor kinase activity"/>
    <property type="evidence" value="ECO:0007669"/>
    <property type="project" value="InterPro"/>
</dbReference>
<dbReference type="InterPro" id="IPR036890">
    <property type="entry name" value="HATPase_C_sf"/>
</dbReference>
<comment type="catalytic activity">
    <reaction evidence="1">
        <text>ATP + protein L-histidine = ADP + protein N-phospho-L-histidine.</text>
        <dbReference type="EC" id="2.7.13.3"/>
    </reaction>
</comment>
<dbReference type="InterPro" id="IPR003594">
    <property type="entry name" value="HATPase_dom"/>
</dbReference>
<evidence type="ECO:0000256" key="6">
    <source>
        <dbReference type="ARBA" id="ARBA00022741"/>
    </source>
</evidence>
<dbReference type="AlphaFoldDB" id="A0A1G9QX60"/>
<dbReference type="PRINTS" id="PR00344">
    <property type="entry name" value="BCTRLSENSOR"/>
</dbReference>
<evidence type="ECO:0000259" key="11">
    <source>
        <dbReference type="PROSITE" id="PS50109"/>
    </source>
</evidence>
<protein>
    <recommendedName>
        <fullName evidence="3">histidine kinase</fullName>
        <ecNumber evidence="3">2.7.13.3</ecNumber>
    </recommendedName>
</protein>
<dbReference type="Gene3D" id="3.30.565.10">
    <property type="entry name" value="Histidine kinase-like ATPase, C-terminal domain"/>
    <property type="match status" value="1"/>
</dbReference>
<feature type="transmembrane region" description="Helical" evidence="10">
    <location>
        <begin position="41"/>
        <end position="62"/>
    </location>
</feature>
<accession>A0A1G9QX60</accession>
<feature type="transmembrane region" description="Helical" evidence="10">
    <location>
        <begin position="12"/>
        <end position="35"/>
    </location>
</feature>
<keyword evidence="10" id="KW-1133">Transmembrane helix</keyword>
<evidence type="ECO:0000313" key="12">
    <source>
        <dbReference type="EMBL" id="SDM15543.1"/>
    </source>
</evidence>
<dbReference type="EC" id="2.7.13.3" evidence="3"/>
<dbReference type="Gene3D" id="1.10.287.130">
    <property type="match status" value="1"/>
</dbReference>
<evidence type="ECO:0000313" key="13">
    <source>
        <dbReference type="Proteomes" id="UP000182783"/>
    </source>
</evidence>
<keyword evidence="4" id="KW-0597">Phosphoprotein</keyword>
<dbReference type="SUPFAM" id="SSF55874">
    <property type="entry name" value="ATPase domain of HSP90 chaperone/DNA topoisomerase II/histidine kinase"/>
    <property type="match status" value="1"/>
</dbReference>
<dbReference type="PROSITE" id="PS50109">
    <property type="entry name" value="HIS_KIN"/>
    <property type="match status" value="1"/>
</dbReference>
<keyword evidence="6" id="KW-0547">Nucleotide-binding</keyword>
<evidence type="ECO:0000256" key="4">
    <source>
        <dbReference type="ARBA" id="ARBA00022553"/>
    </source>
</evidence>
<dbReference type="InterPro" id="IPR050351">
    <property type="entry name" value="BphY/WalK/GraS-like"/>
</dbReference>
<keyword evidence="5" id="KW-0808">Transferase</keyword>
<comment type="subcellular location">
    <subcellularLocation>
        <location evidence="2">Cell membrane</location>
        <topology evidence="2">Multi-pass membrane protein</topology>
    </subcellularLocation>
</comment>
<reference evidence="12 13" key="1">
    <citation type="submission" date="2016-10" db="EMBL/GenBank/DDBJ databases">
        <authorList>
            <person name="de Groot N.N."/>
        </authorList>
    </citation>
    <scope>NUCLEOTIDE SEQUENCE [LARGE SCALE GENOMIC DNA]</scope>
    <source>
        <strain evidence="12 13">CGMCC 1.10239</strain>
    </source>
</reference>
<evidence type="ECO:0000256" key="7">
    <source>
        <dbReference type="ARBA" id="ARBA00022777"/>
    </source>
</evidence>
<organism evidence="12 13">
    <name type="scientific">Paenibacillus jilunlii</name>
    <dbReference type="NCBI Taxonomy" id="682956"/>
    <lineage>
        <taxon>Bacteria</taxon>
        <taxon>Bacillati</taxon>
        <taxon>Bacillota</taxon>
        <taxon>Bacilli</taxon>
        <taxon>Bacillales</taxon>
        <taxon>Paenibacillaceae</taxon>
        <taxon>Paenibacillus</taxon>
    </lineage>
</organism>
<evidence type="ECO:0000256" key="10">
    <source>
        <dbReference type="SAM" id="Phobius"/>
    </source>
</evidence>